<evidence type="ECO:0000256" key="7">
    <source>
        <dbReference type="ARBA" id="ARBA00023237"/>
    </source>
</evidence>
<dbReference type="SUPFAM" id="SSF56935">
    <property type="entry name" value="Porins"/>
    <property type="match status" value="1"/>
</dbReference>
<evidence type="ECO:0000256" key="1">
    <source>
        <dbReference type="ARBA" id="ARBA00004571"/>
    </source>
</evidence>
<evidence type="ECO:0000256" key="4">
    <source>
        <dbReference type="ARBA" id="ARBA00022692"/>
    </source>
</evidence>
<evidence type="ECO:0000256" key="2">
    <source>
        <dbReference type="ARBA" id="ARBA00008163"/>
    </source>
</evidence>
<organism evidence="9 10">
    <name type="scientific">Methylorubrum populi</name>
    <dbReference type="NCBI Taxonomy" id="223967"/>
    <lineage>
        <taxon>Bacteria</taxon>
        <taxon>Pseudomonadati</taxon>
        <taxon>Pseudomonadota</taxon>
        <taxon>Alphaproteobacteria</taxon>
        <taxon>Hyphomicrobiales</taxon>
        <taxon>Methylobacteriaceae</taxon>
        <taxon>Methylorubrum</taxon>
    </lineage>
</organism>
<protein>
    <submittedName>
        <fullName evidence="9">Aromatic hydrocarbon degradation protein</fullName>
    </submittedName>
</protein>
<dbReference type="OrthoDB" id="19849at2"/>
<evidence type="ECO:0000256" key="5">
    <source>
        <dbReference type="ARBA" id="ARBA00022729"/>
    </source>
</evidence>
<keyword evidence="7" id="KW-0998">Cell outer membrane</keyword>
<feature type="signal peptide" evidence="8">
    <location>
        <begin position="1"/>
        <end position="28"/>
    </location>
</feature>
<evidence type="ECO:0000256" key="8">
    <source>
        <dbReference type="SAM" id="SignalP"/>
    </source>
</evidence>
<dbReference type="Pfam" id="PF03349">
    <property type="entry name" value="Toluene_X"/>
    <property type="match status" value="1"/>
</dbReference>
<evidence type="ECO:0000256" key="6">
    <source>
        <dbReference type="ARBA" id="ARBA00023136"/>
    </source>
</evidence>
<keyword evidence="6" id="KW-0472">Membrane</keyword>
<keyword evidence="5 8" id="KW-0732">Signal</keyword>
<keyword evidence="4" id="KW-0812">Transmembrane</keyword>
<gene>
    <name evidence="9" type="ORF">MPPM_4372</name>
</gene>
<dbReference type="EMBL" id="AP014809">
    <property type="protein sequence ID" value="BAU92977.1"/>
    <property type="molecule type" value="Genomic_DNA"/>
</dbReference>
<evidence type="ECO:0000313" key="9">
    <source>
        <dbReference type="EMBL" id="BAU92977.1"/>
    </source>
</evidence>
<feature type="chain" id="PRO_5007818835" evidence="8">
    <location>
        <begin position="29"/>
        <end position="441"/>
    </location>
</feature>
<sequence>MTGGTIRALGLAGAVAAASVVGATGAQAGAFGLREQSAQGLGVVFAGAASGGAGVSSIFWNPATVTMRPGFASEQNLSFINLSGEITPTVGTAPGLLPFGSSGEVGQGAVVPSGATSYQLTDRLWVGIQTGAPYGLVTKPRQDWAGSVYARSSRIFSLAFNPVVGFKVNDWLSVAAGPNIEYFRLTLRAAVPVPGTFPGFYPSGFVKGESWGVGFTAGVLVTPAAGTSIGVGYRSSVHHDIEGSIGFPDPRQAIALGQVRANLNTPEKVSVGLTQAINPVTRIQLGFEWDNWSRLGDVGIVSRALGVTVNHLPLNFKDSFFYSIGAEYDWSPNLTLRAGFGYDNVPIDVTNRSARLPDSDRYVVSIGGSYRWSEKVLLTASYAHAFFDRGLLLAGPGRDYNIGNIPLAASTDVSADVVSVGFRYQWDAPAAVAPAPLVRKY</sequence>
<comment type="subcellular location">
    <subcellularLocation>
        <location evidence="1">Cell outer membrane</location>
        <topology evidence="1">Multi-pass membrane protein</topology>
    </subcellularLocation>
</comment>
<keyword evidence="3" id="KW-1134">Transmembrane beta strand</keyword>
<proteinExistence type="inferred from homology"/>
<comment type="similarity">
    <text evidence="2">Belongs to the OmpP1/FadL family.</text>
</comment>
<dbReference type="GO" id="GO:0009279">
    <property type="term" value="C:cell outer membrane"/>
    <property type="evidence" value="ECO:0007669"/>
    <property type="project" value="UniProtKB-SubCell"/>
</dbReference>
<dbReference type="Proteomes" id="UP000218288">
    <property type="component" value="Chromosome"/>
</dbReference>
<dbReference type="InterPro" id="IPR005017">
    <property type="entry name" value="OMPP1/FadL/TodX"/>
</dbReference>
<accession>A0A160PHQ3</accession>
<name>A0A160PHQ3_9HYPH</name>
<dbReference type="GO" id="GO:0015483">
    <property type="term" value="F:long-chain fatty acid transporting porin activity"/>
    <property type="evidence" value="ECO:0007669"/>
    <property type="project" value="TreeGrafter"/>
</dbReference>
<dbReference type="PANTHER" id="PTHR35093:SF8">
    <property type="entry name" value="OUTER MEMBRANE PROTEIN NMB0088-RELATED"/>
    <property type="match status" value="1"/>
</dbReference>
<reference evidence="9 10" key="1">
    <citation type="journal article" date="2016" name="Genome Announc.">
        <title>Complete Genome Sequence of Methylobacterium populi P-1M, Isolated from Pink-Pigmented Household Biofilm.</title>
        <authorList>
            <person name="Morohoshi T."/>
            <person name="Ikeda T."/>
        </authorList>
    </citation>
    <scope>NUCLEOTIDE SEQUENCE [LARGE SCALE GENOMIC DNA]</scope>
    <source>
        <strain evidence="9 10">P-1M</strain>
    </source>
</reference>
<dbReference type="RefSeq" id="WP_096486792.1">
    <property type="nucleotide sequence ID" value="NZ_AP014809.1"/>
</dbReference>
<evidence type="ECO:0000313" key="10">
    <source>
        <dbReference type="Proteomes" id="UP000218288"/>
    </source>
</evidence>
<dbReference type="AlphaFoldDB" id="A0A160PHQ3"/>
<evidence type="ECO:0000256" key="3">
    <source>
        <dbReference type="ARBA" id="ARBA00022452"/>
    </source>
</evidence>
<dbReference type="Gene3D" id="2.40.160.60">
    <property type="entry name" value="Outer membrane protein transport protein (OMPP1/FadL/TodX)"/>
    <property type="match status" value="1"/>
</dbReference>
<dbReference type="PANTHER" id="PTHR35093">
    <property type="entry name" value="OUTER MEMBRANE PROTEIN NMB0088-RELATED"/>
    <property type="match status" value="1"/>
</dbReference>